<name>A0A1D2VA80_9ASCO</name>
<sequence length="452" mass="49618">ENGFLDLKIPLDQFKSLKASPWSNLSYKQRPKSTTSQTFLDMKFVRLTAGSGGNGAISFFRDAGRPNGPPDGGNGGNGGNIYVQAIESLNSLHHLKSTYAAKSGVSGSKHQLDGANGEDIIITVPVGTIIRWIPDIKEVKKLQKEGASTEYFNIKGFGEVDGDFNPKYVQLFRDSYEIGKGWLYKEYDEEYYQDKDYFTELNKKVQKYDKATYTEELNNDIFPIAGLDLNQPSKKPLLLLKGGKGGLGNIHFLTNLIRNPRFCKEGRAGLSQCFVFELKLLADLGLVGLPNAGKSTLLRAISNARPKVGAWAFTTLEPTVGTISLGIDKPSFTVADIPGIIEGASTEGKGLGLEFLRHVERSSGLAFVISLGSVDPISDLTLLIKELGPKRMNNKRVLVVATKADLKDSQNKFVQLKRFVDDNGWKVVPCCAKNNENVEKVIQLMGECADKL</sequence>
<dbReference type="GO" id="GO:0005743">
    <property type="term" value="C:mitochondrial inner membrane"/>
    <property type="evidence" value="ECO:0007669"/>
    <property type="project" value="EnsemblFungi"/>
</dbReference>
<dbReference type="GO" id="GO:0003924">
    <property type="term" value="F:GTPase activity"/>
    <property type="evidence" value="ECO:0007669"/>
    <property type="project" value="InterPro"/>
</dbReference>
<dbReference type="CDD" id="cd01898">
    <property type="entry name" value="Obg"/>
    <property type="match status" value="1"/>
</dbReference>
<dbReference type="PRINTS" id="PR00326">
    <property type="entry name" value="GTP1OBG"/>
</dbReference>
<dbReference type="Pfam" id="PF01926">
    <property type="entry name" value="MMR_HSR1"/>
    <property type="match status" value="1"/>
</dbReference>
<evidence type="ECO:0000256" key="3">
    <source>
        <dbReference type="ARBA" id="ARBA00023134"/>
    </source>
</evidence>
<organism evidence="6 7">
    <name type="scientific">Ascoidea rubescens DSM 1968</name>
    <dbReference type="NCBI Taxonomy" id="1344418"/>
    <lineage>
        <taxon>Eukaryota</taxon>
        <taxon>Fungi</taxon>
        <taxon>Dikarya</taxon>
        <taxon>Ascomycota</taxon>
        <taxon>Saccharomycotina</taxon>
        <taxon>Saccharomycetes</taxon>
        <taxon>Ascoideaceae</taxon>
        <taxon>Ascoidea</taxon>
    </lineage>
</organism>
<proteinExistence type="inferred from homology"/>
<keyword evidence="7" id="KW-1185">Reference proteome</keyword>
<dbReference type="FunCoup" id="A0A1D2VA80">
    <property type="interactions" value="493"/>
</dbReference>
<dbReference type="InterPro" id="IPR036726">
    <property type="entry name" value="GTP1_OBG_dom_sf"/>
</dbReference>
<dbReference type="Gene3D" id="3.40.50.300">
    <property type="entry name" value="P-loop containing nucleotide triphosphate hydrolases"/>
    <property type="match status" value="1"/>
</dbReference>
<dbReference type="AlphaFoldDB" id="A0A1D2VA80"/>
<dbReference type="GO" id="GO:1902775">
    <property type="term" value="P:mitochondrial large ribosomal subunit assembly"/>
    <property type="evidence" value="ECO:0007669"/>
    <property type="project" value="EnsemblFungi"/>
</dbReference>
<dbReference type="PROSITE" id="PS51710">
    <property type="entry name" value="G_OBG"/>
    <property type="match status" value="1"/>
</dbReference>
<dbReference type="InterPro" id="IPR014100">
    <property type="entry name" value="GTP-bd_Obg/CgtA"/>
</dbReference>
<dbReference type="Proteomes" id="UP000095038">
    <property type="component" value="Unassembled WGS sequence"/>
</dbReference>
<feature type="domain" description="OBG-type G" evidence="4">
    <location>
        <begin position="282"/>
        <end position="450"/>
    </location>
</feature>
<gene>
    <name evidence="6" type="ORF">ASCRUDRAFT_39219</name>
</gene>
<dbReference type="SUPFAM" id="SSF82051">
    <property type="entry name" value="Obg GTP-binding protein N-terminal domain"/>
    <property type="match status" value="1"/>
</dbReference>
<keyword evidence="3" id="KW-0342">GTP-binding</keyword>
<dbReference type="GeneID" id="30964557"/>
<dbReference type="Gene3D" id="2.70.210.12">
    <property type="entry name" value="GTP1/OBG domain"/>
    <property type="match status" value="1"/>
</dbReference>
<evidence type="ECO:0000313" key="6">
    <source>
        <dbReference type="EMBL" id="ODV58568.1"/>
    </source>
</evidence>
<dbReference type="Pfam" id="PF01018">
    <property type="entry name" value="GTP1_OBG"/>
    <property type="match status" value="2"/>
</dbReference>
<keyword evidence="2" id="KW-0547">Nucleotide-binding</keyword>
<dbReference type="GO" id="GO:0000287">
    <property type="term" value="F:magnesium ion binding"/>
    <property type="evidence" value="ECO:0007669"/>
    <property type="project" value="InterPro"/>
</dbReference>
<dbReference type="RefSeq" id="XP_020044875.1">
    <property type="nucleotide sequence ID" value="XM_020190921.1"/>
</dbReference>
<comment type="similarity">
    <text evidence="1">Belongs to the TRAFAC class OBG-HflX-like GTPase superfamily. OBG GTPase family.</text>
</comment>
<dbReference type="STRING" id="1344418.A0A1D2VA80"/>
<protein>
    <submittedName>
        <fullName evidence="6">GTP-binding protein Obg/CgtA</fullName>
    </submittedName>
</protein>
<dbReference type="InterPro" id="IPR031167">
    <property type="entry name" value="G_OBG"/>
</dbReference>
<dbReference type="InParanoid" id="A0A1D2VA80"/>
<dbReference type="InterPro" id="IPR006169">
    <property type="entry name" value="GTP1_OBG_dom"/>
</dbReference>
<dbReference type="PIRSF" id="PIRSF002401">
    <property type="entry name" value="GTP_bd_Obg/CgtA"/>
    <property type="match status" value="1"/>
</dbReference>
<dbReference type="GO" id="GO:0005525">
    <property type="term" value="F:GTP binding"/>
    <property type="evidence" value="ECO:0007669"/>
    <property type="project" value="UniProtKB-KW"/>
</dbReference>
<evidence type="ECO:0000259" key="4">
    <source>
        <dbReference type="PROSITE" id="PS51710"/>
    </source>
</evidence>
<dbReference type="GO" id="GO:0043022">
    <property type="term" value="F:ribosome binding"/>
    <property type="evidence" value="ECO:0007669"/>
    <property type="project" value="EnsemblFungi"/>
</dbReference>
<dbReference type="OrthoDB" id="347018at2759"/>
<dbReference type="PANTHER" id="PTHR11702:SF31">
    <property type="entry name" value="MITOCHONDRIAL RIBOSOME-ASSOCIATED GTPASE 2"/>
    <property type="match status" value="1"/>
</dbReference>
<dbReference type="InterPro" id="IPR045086">
    <property type="entry name" value="OBG_GTPase"/>
</dbReference>
<dbReference type="EMBL" id="KV454491">
    <property type="protein sequence ID" value="ODV58568.1"/>
    <property type="molecule type" value="Genomic_DNA"/>
</dbReference>
<evidence type="ECO:0000256" key="2">
    <source>
        <dbReference type="ARBA" id="ARBA00022741"/>
    </source>
</evidence>
<dbReference type="SUPFAM" id="SSF52540">
    <property type="entry name" value="P-loop containing nucleoside triphosphate hydrolases"/>
    <property type="match status" value="1"/>
</dbReference>
<evidence type="ECO:0000259" key="5">
    <source>
        <dbReference type="PROSITE" id="PS51883"/>
    </source>
</evidence>
<dbReference type="PROSITE" id="PS51883">
    <property type="entry name" value="OBG"/>
    <property type="match status" value="1"/>
</dbReference>
<feature type="domain" description="Obg" evidence="5">
    <location>
        <begin position="37"/>
        <end position="281"/>
    </location>
</feature>
<dbReference type="InterPro" id="IPR027417">
    <property type="entry name" value="P-loop_NTPase"/>
</dbReference>
<reference evidence="7" key="1">
    <citation type="submission" date="2016-05" db="EMBL/GenBank/DDBJ databases">
        <title>Comparative genomics of biotechnologically important yeasts.</title>
        <authorList>
            <consortium name="DOE Joint Genome Institute"/>
            <person name="Riley R."/>
            <person name="Haridas S."/>
            <person name="Wolfe K.H."/>
            <person name="Lopes M.R."/>
            <person name="Hittinger C.T."/>
            <person name="Goker M."/>
            <person name="Salamov A."/>
            <person name="Wisecaver J."/>
            <person name="Long T.M."/>
            <person name="Aerts A.L."/>
            <person name="Barry K."/>
            <person name="Choi C."/>
            <person name="Clum A."/>
            <person name="Coughlan A.Y."/>
            <person name="Deshpande S."/>
            <person name="Douglass A.P."/>
            <person name="Hanson S.J."/>
            <person name="Klenk H.-P."/>
            <person name="Labutti K."/>
            <person name="Lapidus A."/>
            <person name="Lindquist E."/>
            <person name="Lipzen A."/>
            <person name="Meier-Kolthoff J.P."/>
            <person name="Ohm R.A."/>
            <person name="Otillar R.P."/>
            <person name="Pangilinan J."/>
            <person name="Peng Y."/>
            <person name="Rokas A."/>
            <person name="Rosa C.A."/>
            <person name="Scheuner C."/>
            <person name="Sibirny A.A."/>
            <person name="Slot J.C."/>
            <person name="Stielow J.B."/>
            <person name="Sun H."/>
            <person name="Kurtzman C.P."/>
            <person name="Blackwell M."/>
            <person name="Grigoriev I.V."/>
            <person name="Jeffries T.W."/>
        </authorList>
    </citation>
    <scope>NUCLEOTIDE SEQUENCE [LARGE SCALE GENOMIC DNA]</scope>
    <source>
        <strain evidence="7">DSM 1968</strain>
    </source>
</reference>
<dbReference type="PANTHER" id="PTHR11702">
    <property type="entry name" value="DEVELOPMENTALLY REGULATED GTP-BINDING PROTEIN-RELATED"/>
    <property type="match status" value="1"/>
</dbReference>
<evidence type="ECO:0000313" key="7">
    <source>
        <dbReference type="Proteomes" id="UP000095038"/>
    </source>
</evidence>
<evidence type="ECO:0000256" key="1">
    <source>
        <dbReference type="ARBA" id="ARBA00007699"/>
    </source>
</evidence>
<feature type="non-terminal residue" evidence="6">
    <location>
        <position position="1"/>
    </location>
</feature>
<accession>A0A1D2VA80</accession>
<dbReference type="InterPro" id="IPR006073">
    <property type="entry name" value="GTP-bd"/>
</dbReference>